<protein>
    <submittedName>
        <fullName evidence="2">SHOCT domain-containing protein</fullName>
    </submittedName>
</protein>
<proteinExistence type="predicted"/>
<evidence type="ECO:0000313" key="2">
    <source>
        <dbReference type="EMBL" id="QJW36808.1"/>
    </source>
</evidence>
<evidence type="ECO:0000256" key="1">
    <source>
        <dbReference type="SAM" id="MobiDB-lite"/>
    </source>
</evidence>
<dbReference type="Proteomes" id="UP000451354">
    <property type="component" value="Chromosome"/>
</dbReference>
<sequence length="257" mass="26864">MSTHATEGRGAAPTTAPTAATTVETADETTAAPSAPVTVTVPVVEALAEHVRAPRPTTPPERRPVGVVTVPGRAPDTSRFSAAPRYPAMFHVAGGRLVWDGARLRLVRGDDTVLEPAGRPVVTVSGDGPTVVVTWRDEHPGSRTTRAVLLDGSSARFARFARSLADTRPGSVVVDDRTVPSPRVPRLQPHQAGTARRPGVFARALWRVVGRGAPAASATSDDGGAALVARLERLAALHRAGDLTDTEFARAKQALLG</sequence>
<accession>A0A6M5UI65</accession>
<feature type="compositionally biased region" description="Low complexity" evidence="1">
    <location>
        <begin position="8"/>
        <end position="37"/>
    </location>
</feature>
<dbReference type="AlphaFoldDB" id="A0A6M5UI65"/>
<dbReference type="KEGG" id="cprt:FIC82_012005"/>
<dbReference type="OrthoDB" id="5146593at2"/>
<keyword evidence="3" id="KW-1185">Reference proteome</keyword>
<evidence type="ECO:0000313" key="3">
    <source>
        <dbReference type="Proteomes" id="UP000451354"/>
    </source>
</evidence>
<organism evidence="2 3">
    <name type="scientific">Cellulosimicrobium protaetiae</name>
    <dbReference type="NCBI Taxonomy" id="2587808"/>
    <lineage>
        <taxon>Bacteria</taxon>
        <taxon>Bacillati</taxon>
        <taxon>Actinomycetota</taxon>
        <taxon>Actinomycetes</taxon>
        <taxon>Micrococcales</taxon>
        <taxon>Promicromonosporaceae</taxon>
        <taxon>Cellulosimicrobium</taxon>
    </lineage>
</organism>
<dbReference type="EMBL" id="CP052757">
    <property type="protein sequence ID" value="QJW36808.1"/>
    <property type="molecule type" value="Genomic_DNA"/>
</dbReference>
<gene>
    <name evidence="2" type="ORF">FIC82_012005</name>
</gene>
<name>A0A6M5UI65_9MICO</name>
<dbReference type="RefSeq" id="WP_154798708.1">
    <property type="nucleotide sequence ID" value="NZ_CP052757.1"/>
</dbReference>
<reference evidence="3" key="1">
    <citation type="journal article" date="2022" name="Int. J. Syst. Evol. Microbiol.">
        <title>Cellulosimicrobium protaetiae sp. nov., isolated from the gut of the larva of Protaetia brevitarsis seulensis.</title>
        <authorList>
            <person name="Le Han H."/>
            <person name="Nguyen T.T.H."/>
            <person name="Li Z."/>
            <person name="Shin N.R."/>
            <person name="Kim S.G."/>
        </authorList>
    </citation>
    <scope>NUCLEOTIDE SEQUENCE [LARGE SCALE GENOMIC DNA]</scope>
    <source>
        <strain evidence="3">BI34</strain>
    </source>
</reference>
<feature type="region of interest" description="Disordered" evidence="1">
    <location>
        <begin position="1"/>
        <end position="37"/>
    </location>
</feature>
<feature type="region of interest" description="Disordered" evidence="1">
    <location>
        <begin position="50"/>
        <end position="71"/>
    </location>
</feature>